<evidence type="ECO:0000313" key="3">
    <source>
        <dbReference type="Proteomes" id="UP001221898"/>
    </source>
</evidence>
<dbReference type="Pfam" id="PF11712">
    <property type="entry name" value="Vma12"/>
    <property type="match status" value="1"/>
</dbReference>
<dbReference type="GO" id="GO:0070072">
    <property type="term" value="P:vacuolar proton-transporting V-type ATPase complex assembly"/>
    <property type="evidence" value="ECO:0007669"/>
    <property type="project" value="InterPro"/>
</dbReference>
<protein>
    <submittedName>
        <fullName evidence="2">Uncharacterized protein</fullName>
    </submittedName>
</protein>
<proteinExistence type="predicted"/>
<dbReference type="GO" id="GO:0000387">
    <property type="term" value="P:spliceosomal snRNP assembly"/>
    <property type="evidence" value="ECO:0007669"/>
    <property type="project" value="InterPro"/>
</dbReference>
<name>A0AAD7W1U4_9TELE</name>
<evidence type="ECO:0000313" key="2">
    <source>
        <dbReference type="EMBL" id="KAJ8372782.1"/>
    </source>
</evidence>
<organism evidence="2 3">
    <name type="scientific">Aldrovandia affinis</name>
    <dbReference type="NCBI Taxonomy" id="143900"/>
    <lineage>
        <taxon>Eukaryota</taxon>
        <taxon>Metazoa</taxon>
        <taxon>Chordata</taxon>
        <taxon>Craniata</taxon>
        <taxon>Vertebrata</taxon>
        <taxon>Euteleostomi</taxon>
        <taxon>Actinopterygii</taxon>
        <taxon>Neopterygii</taxon>
        <taxon>Teleostei</taxon>
        <taxon>Notacanthiformes</taxon>
        <taxon>Halosauridae</taxon>
        <taxon>Aldrovandia</taxon>
    </lineage>
</organism>
<keyword evidence="1" id="KW-0472">Membrane</keyword>
<reference evidence="2" key="1">
    <citation type="journal article" date="2023" name="Science">
        <title>Genome structures resolve the early diversification of teleost fishes.</title>
        <authorList>
            <person name="Parey E."/>
            <person name="Louis A."/>
            <person name="Montfort J."/>
            <person name="Bouchez O."/>
            <person name="Roques C."/>
            <person name="Iampietro C."/>
            <person name="Lluch J."/>
            <person name="Castinel A."/>
            <person name="Donnadieu C."/>
            <person name="Desvignes T."/>
            <person name="Floi Bucao C."/>
            <person name="Jouanno E."/>
            <person name="Wen M."/>
            <person name="Mejri S."/>
            <person name="Dirks R."/>
            <person name="Jansen H."/>
            <person name="Henkel C."/>
            <person name="Chen W.J."/>
            <person name="Zahm M."/>
            <person name="Cabau C."/>
            <person name="Klopp C."/>
            <person name="Thompson A.W."/>
            <person name="Robinson-Rechavi M."/>
            <person name="Braasch I."/>
            <person name="Lecointre G."/>
            <person name="Bobe J."/>
            <person name="Postlethwait J.H."/>
            <person name="Berthelot C."/>
            <person name="Roest Crollius H."/>
            <person name="Guiguen Y."/>
        </authorList>
    </citation>
    <scope>NUCLEOTIDE SEQUENCE</scope>
    <source>
        <strain evidence="2">NC1722</strain>
    </source>
</reference>
<accession>A0AAD7W1U4</accession>
<keyword evidence="3" id="KW-1185">Reference proteome</keyword>
<dbReference type="InterPro" id="IPR021013">
    <property type="entry name" value="ATPase_Vma12"/>
</dbReference>
<dbReference type="PANTHER" id="PTHR15571">
    <property type="entry name" value="GEM-ASSOCIATED PROTEIN 4"/>
    <property type="match status" value="1"/>
</dbReference>
<keyword evidence="1" id="KW-1133">Transmembrane helix</keyword>
<feature type="transmembrane region" description="Helical" evidence="1">
    <location>
        <begin position="1043"/>
        <end position="1062"/>
    </location>
</feature>
<dbReference type="Proteomes" id="UP001221898">
    <property type="component" value="Unassembled WGS sequence"/>
</dbReference>
<dbReference type="InterPro" id="IPR033265">
    <property type="entry name" value="GEMIN4"/>
</dbReference>
<gene>
    <name evidence="2" type="ORF">AAFF_G00277250</name>
</gene>
<feature type="transmembrane region" description="Helical" evidence="1">
    <location>
        <begin position="1009"/>
        <end position="1031"/>
    </location>
</feature>
<evidence type="ECO:0000256" key="1">
    <source>
        <dbReference type="SAM" id="Phobius"/>
    </source>
</evidence>
<dbReference type="AlphaFoldDB" id="A0AAD7W1U4"/>
<keyword evidence="1" id="KW-0812">Transmembrane</keyword>
<dbReference type="GO" id="GO:0032797">
    <property type="term" value="C:SMN complex"/>
    <property type="evidence" value="ECO:0007669"/>
    <property type="project" value="InterPro"/>
</dbReference>
<dbReference type="GO" id="GO:0006364">
    <property type="term" value="P:rRNA processing"/>
    <property type="evidence" value="ECO:0007669"/>
    <property type="project" value="InterPro"/>
</dbReference>
<sequence>MEEGKDIDSMWRENPFFSVQSSLPQINHTMLFELVKSMGFSRIYVELLLCFPPAALCTEIARLVKHIMTDSTEEDARLLMEVWWELWKGRGKQEHALDQAFAAQCISYTRPNSDLSHQASEDVKPVPDRPLTSTCVPSILFIAFEEIKDLIMSSDMCCFALSNYLDTLYTSFLLDHVVDTSPELYLQHLSRAVSIRERRANMEGFDLTEVIQEAQRELAATHRPSQFRPCGITLTQAVHTLLTVCQVWGKRGLLNIPKSDGSSIHAFSLNQSLHRVIRAMEEWEGSGTLTEGERQDTNELRCTLKNLELLSLPCLECSPVEMTRKNEALAAMLDSWGKRGMNRSLPHPLSEGFSEELNLSFNSIIQSQAKSSLGLAVSAVARVAFQDPEATLHRCCHMAVMNLGAEGEDGAGGSLLCSSLQEAVWGKLSTPQEEKRFLDFLATLMNLNRAAESKEEGVSVLLPEKVVSTFVLPCLSSSSPHTCSLELCLQVLLSALKQDSNSDSAHWVMSCSPFPLIYALCHLLNDSYRCWEEPAEGTCYVSMESKELLISALTALGEVVGREVAAAPSVWSRALFWLHSKLEALDWTVYFRLKSVLGGHFKNEVPSSLLAVCDLSDHQWIGRKLSQYGQGTGLLAWTECCCIPELRETMLSNLALDQRLAEHVTMFSKGLLVAVAQTLPWCTTGEWASLLCMLRELLASGRLHVPYSLEYVEFLPLLDLRPFAGELRLSVLLLRIFQLLCGASCADWLPARGWMHVGHLYACAIRETVAVLKGKLPVQPSAVPKSPNADGSVAGQEGLFVLAQLFCHVLHVQVMLPARAEPLFLCALEILTFYESFLAAHPDSSSALERKNTRHFLTTITDNLVCAEMKAALHQKIAQLLKNCVINPVWSNLLLQNVFFTQEATQLLVQALVISRLDYCNSLLAGLPACAIKPLQLSLITPYTPARPLRSASSGKLTVPSLRAPGSRSSRSRLFSVLTPRWWNDLPQSELHRHGIMADFGREVRSAKAVVITVFNFLVTVAATFACSYLGSQYLFTETTARVISAVIAASVVGLAELYVLVRTMEGDLGDP</sequence>
<comment type="caution">
    <text evidence="2">The sequence shown here is derived from an EMBL/GenBank/DDBJ whole genome shotgun (WGS) entry which is preliminary data.</text>
</comment>
<dbReference type="PANTHER" id="PTHR15571:SF2">
    <property type="entry name" value="GEM-ASSOCIATED PROTEIN 4"/>
    <property type="match status" value="1"/>
</dbReference>
<dbReference type="EMBL" id="JAINUG010000387">
    <property type="protein sequence ID" value="KAJ8372782.1"/>
    <property type="molecule type" value="Genomic_DNA"/>
</dbReference>